<reference evidence="9" key="1">
    <citation type="journal article" date="2014" name="Genome Announc.">
        <title>Draft Genome Sequence of Mycobacterium triplex DSM 44626.</title>
        <authorList>
            <person name="Sassi M."/>
            <person name="Croce O."/>
            <person name="Robert C."/>
            <person name="Raoult D."/>
            <person name="Drancourt M."/>
        </authorList>
    </citation>
    <scope>NUCLEOTIDE SEQUENCE [LARGE SCALE GENOMIC DNA]</scope>
    <source>
        <strain evidence="9">DSM 44626</strain>
    </source>
</reference>
<feature type="transmembrane region" description="Helical" evidence="7">
    <location>
        <begin position="331"/>
        <end position="354"/>
    </location>
</feature>
<dbReference type="Proteomes" id="UP000028880">
    <property type="component" value="Unassembled WGS sequence"/>
</dbReference>
<feature type="transmembrane region" description="Helical" evidence="7">
    <location>
        <begin position="375"/>
        <end position="397"/>
    </location>
</feature>
<dbReference type="GO" id="GO:0005886">
    <property type="term" value="C:plasma membrane"/>
    <property type="evidence" value="ECO:0007669"/>
    <property type="project" value="UniProtKB-SubCell"/>
</dbReference>
<dbReference type="eggNOG" id="COG2409">
    <property type="taxonomic scope" value="Bacteria"/>
</dbReference>
<feature type="domain" description="Membrane transport protein MMPL" evidence="8">
    <location>
        <begin position="54"/>
        <end position="382"/>
    </location>
</feature>
<dbReference type="FunFam" id="1.20.1640.10:FF:000018">
    <property type="entry name" value="Transmembrane transport protein MmpL10"/>
    <property type="match status" value="1"/>
</dbReference>
<feature type="transmembrane region" description="Helical" evidence="7">
    <location>
        <begin position="194"/>
        <end position="213"/>
    </location>
</feature>
<dbReference type="RefSeq" id="WP_084163327.1">
    <property type="nucleotide sequence ID" value="NZ_HG964446.1"/>
</dbReference>
<evidence type="ECO:0000256" key="3">
    <source>
        <dbReference type="ARBA" id="ARBA00022475"/>
    </source>
</evidence>
<dbReference type="AlphaFoldDB" id="A0A024JUM0"/>
<organism evidence="9">
    <name type="scientific">Mycobacterium triplex</name>
    <dbReference type="NCBI Taxonomy" id="47839"/>
    <lineage>
        <taxon>Bacteria</taxon>
        <taxon>Bacillati</taxon>
        <taxon>Actinomycetota</taxon>
        <taxon>Actinomycetes</taxon>
        <taxon>Mycobacteriales</taxon>
        <taxon>Mycobacteriaceae</taxon>
        <taxon>Mycobacterium</taxon>
        <taxon>Mycobacterium simiae complex</taxon>
    </lineage>
</organism>
<dbReference type="eggNOG" id="COG1033">
    <property type="taxonomic scope" value="Bacteria"/>
</dbReference>
<dbReference type="SUPFAM" id="SSF82866">
    <property type="entry name" value="Multidrug efflux transporter AcrB transmembrane domain"/>
    <property type="match status" value="2"/>
</dbReference>
<keyword evidence="5 7" id="KW-1133">Transmembrane helix</keyword>
<gene>
    <name evidence="9" type="primary">mmpL2_2</name>
    <name evidence="9" type="ORF">BN973_01606</name>
</gene>
<feature type="transmembrane region" description="Helical" evidence="7">
    <location>
        <begin position="787"/>
        <end position="808"/>
    </location>
</feature>
<dbReference type="InterPro" id="IPR004869">
    <property type="entry name" value="MMPL_dom"/>
</dbReference>
<comment type="similarity">
    <text evidence="2">Belongs to the resistance-nodulation-cell division (RND) (TC 2.A.6) family. MmpL subfamily.</text>
</comment>
<feature type="transmembrane region" description="Helical" evidence="7">
    <location>
        <begin position="862"/>
        <end position="885"/>
    </location>
</feature>
<keyword evidence="6 7" id="KW-0472">Membrane</keyword>
<evidence type="ECO:0000259" key="8">
    <source>
        <dbReference type="Pfam" id="PF03176"/>
    </source>
</evidence>
<dbReference type="EMBL" id="HG964446">
    <property type="protein sequence ID" value="CDO87254.1"/>
    <property type="molecule type" value="Genomic_DNA"/>
</dbReference>
<dbReference type="Gene3D" id="1.20.1640.10">
    <property type="entry name" value="Multidrug efflux transporter AcrB transmembrane domain"/>
    <property type="match status" value="2"/>
</dbReference>
<dbReference type="InterPro" id="IPR050545">
    <property type="entry name" value="Mycobact_MmpL"/>
</dbReference>
<evidence type="ECO:0000313" key="9">
    <source>
        <dbReference type="EMBL" id="CDO87254.1"/>
    </source>
</evidence>
<feature type="transmembrane region" description="Helical" evidence="7">
    <location>
        <begin position="220"/>
        <end position="243"/>
    </location>
</feature>
<dbReference type="FunFam" id="1.20.1640.10:FF:000020">
    <property type="entry name" value="Transmembrane transport protein MmpL10"/>
    <property type="match status" value="1"/>
</dbReference>
<dbReference type="InterPro" id="IPR004707">
    <property type="entry name" value="MmpL_fam"/>
</dbReference>
<feature type="transmembrane region" description="Helical" evidence="7">
    <location>
        <begin position="761"/>
        <end position="780"/>
    </location>
</feature>
<evidence type="ECO:0000256" key="6">
    <source>
        <dbReference type="ARBA" id="ARBA00023136"/>
    </source>
</evidence>
<evidence type="ECO:0000256" key="2">
    <source>
        <dbReference type="ARBA" id="ARBA00010157"/>
    </source>
</evidence>
<accession>A0A024JUM0</accession>
<keyword evidence="3" id="KW-1003">Cell membrane</keyword>
<feature type="domain" description="Membrane transport protein MMPL" evidence="8">
    <location>
        <begin position="602"/>
        <end position="938"/>
    </location>
</feature>
<name>A0A024JUM0_9MYCO</name>
<comment type="subcellular location">
    <subcellularLocation>
        <location evidence="1">Cell membrane</location>
        <topology evidence="1">Multi-pass membrane protein</topology>
    </subcellularLocation>
</comment>
<feature type="transmembrane region" description="Helical" evidence="7">
    <location>
        <begin position="820"/>
        <end position="841"/>
    </location>
</feature>
<dbReference type="OrthoDB" id="4648479at2"/>
<dbReference type="STRING" id="47839.BN973_01606"/>
<dbReference type="PANTHER" id="PTHR33406:SF6">
    <property type="entry name" value="MEMBRANE PROTEIN YDGH-RELATED"/>
    <property type="match status" value="1"/>
</dbReference>
<feature type="transmembrane region" description="Helical" evidence="7">
    <location>
        <begin position="255"/>
        <end position="275"/>
    </location>
</feature>
<keyword evidence="4 7" id="KW-0812">Transmembrane</keyword>
<proteinExistence type="inferred from homology"/>
<evidence type="ECO:0000256" key="5">
    <source>
        <dbReference type="ARBA" id="ARBA00022989"/>
    </source>
</evidence>
<evidence type="ECO:0000256" key="7">
    <source>
        <dbReference type="SAM" id="Phobius"/>
    </source>
</evidence>
<feature type="transmembrane region" description="Helical" evidence="7">
    <location>
        <begin position="287"/>
        <end position="311"/>
    </location>
</feature>
<evidence type="ECO:0000256" key="4">
    <source>
        <dbReference type="ARBA" id="ARBA00022692"/>
    </source>
</evidence>
<reference evidence="9" key="2">
    <citation type="submission" date="2014-04" db="EMBL/GenBank/DDBJ databases">
        <authorList>
            <person name="Xu Y.W."/>
            <person name="Yang Q."/>
        </authorList>
    </citation>
    <scope>NUCLEOTIDE SEQUENCE</scope>
    <source>
        <strain evidence="9">DSM 44626</strain>
    </source>
</reference>
<feature type="transmembrane region" description="Helical" evidence="7">
    <location>
        <begin position="891"/>
        <end position="914"/>
    </location>
</feature>
<evidence type="ECO:0000256" key="1">
    <source>
        <dbReference type="ARBA" id="ARBA00004651"/>
    </source>
</evidence>
<dbReference type="Pfam" id="PF03176">
    <property type="entry name" value="MMPL"/>
    <property type="match status" value="2"/>
</dbReference>
<dbReference type="PANTHER" id="PTHR33406">
    <property type="entry name" value="MEMBRANE PROTEIN MJ1562-RELATED"/>
    <property type="match status" value="1"/>
</dbReference>
<dbReference type="NCBIfam" id="TIGR00833">
    <property type="entry name" value="actII"/>
    <property type="match status" value="1"/>
</dbReference>
<sequence length="984" mass="106560">MSEIADAPNSGTPVLPRMIARFAVPIVLFWVGLTAVVNLAIPQLEVVGKAHSVSLSPKDAAAVQAIKHMGQVFHEFASNSSVTIVLEADKPLGDDAHRFYSELMRRLSADTAHVAHIQDFWSDPLTAGGSQSADDRAAYVVVFLAGNNETQAYNSVHAVRQIVDGTPPPRGVKAYITGPYALIADQTEAGNESVARVTLITTLVIAAMLLFIYRSVVTTVLVLVLVGIELGAIRGVVAFLAYHNAFGLSTFATNLVTLLAIAASTDYAIFMLGRYHEARYAGEDRQAAFYTMFHGTAHVMLGSGLTIAGAMYCLSLARLPYFKTLGAPCAIGMLIAVLAALTLGPAVLTVAGLFKLLDPKHRPNTRRWRRVGTAIVRWPGPVLAATCAVAFVGLLALPNYRTTYDLRKFMSPSMPSNVGDAAAGRHFSQGRLTPEVLLIESDHDMRNPVDTLVLDKVAAAIFHSPGIAQVKSVTRPLGRPIDHTSIPFILSVREVMNAENSAFTKNRVADMAVQLHAMDESIEAMHRMYDLMGRLIDNTVDMAHLTHDMSNITDDLRDHFADFDDFFRPIRSYFYWEKHCFDIPICWAIRSVFDVADNVDQLSEKLTGLAKDMDVLTVLLPQLRAQMLPMISSMTIMRDMMAAWHSTLASLHAEQEMNSKDPGAMGRVFDAAQVDDSFYLPQSAFDTPAFKRVLSMFVSSDGKAARFIIALDGDPATPQGIARVEPIQQAAKEAIKGTPLQGAAISMGGTAATFKDLKEGAFYDFLIAVVAAISLILIIMMLVTRSVIAAAVIVGTVLLSLGSSFGLSVLLWQDLLGIDLYWLVLAMSVILLLAVGSDYNLLLISRLKEEIGAGLNTGIIRAMAGTGGVVTAAGMVFAVTMSLFVFSDLRIIGQIGTTIGLGLLFDTLIVRSFLTPSIAALLGRWFWWPQRVRPRPASQMLRPHATRRLVRALLLPPAARGAPNDATAAPMARISTTATGQIVE</sequence>
<feature type="transmembrane region" description="Helical" evidence="7">
    <location>
        <begin position="22"/>
        <end position="41"/>
    </location>
</feature>
<dbReference type="HOGENOM" id="CLU_005108_3_2_11"/>
<protein>
    <submittedName>
        <fullName evidence="9">Transporter</fullName>
    </submittedName>
</protein>